<dbReference type="FunFam" id="1.10.150.20:FF:000002">
    <property type="entry name" value="DNA polymerase I"/>
    <property type="match status" value="1"/>
</dbReference>
<dbReference type="PROSITE" id="PS00447">
    <property type="entry name" value="DNA_POLYMERASE_A"/>
    <property type="match status" value="1"/>
</dbReference>
<dbReference type="InterPro" id="IPR002421">
    <property type="entry name" value="5-3_exonuclease"/>
</dbReference>
<evidence type="ECO:0000256" key="8">
    <source>
        <dbReference type="ARBA" id="ARBA00022763"/>
    </source>
</evidence>
<dbReference type="SMART" id="SM00474">
    <property type="entry name" value="35EXOc"/>
    <property type="match status" value="1"/>
</dbReference>
<dbReference type="SUPFAM" id="SSF53098">
    <property type="entry name" value="Ribonuclease H-like"/>
    <property type="match status" value="1"/>
</dbReference>
<dbReference type="Gene3D" id="3.30.70.370">
    <property type="match status" value="1"/>
</dbReference>
<keyword evidence="7" id="KW-0540">Nuclease</keyword>
<dbReference type="FunFam" id="1.10.150.20:FF:000003">
    <property type="entry name" value="DNA polymerase I"/>
    <property type="match status" value="1"/>
</dbReference>
<dbReference type="GO" id="GO:0008409">
    <property type="term" value="F:5'-3' exonuclease activity"/>
    <property type="evidence" value="ECO:0007669"/>
    <property type="project" value="UniProtKB-UniRule"/>
</dbReference>
<evidence type="ECO:0000256" key="4">
    <source>
        <dbReference type="ARBA" id="ARBA00022679"/>
    </source>
</evidence>
<dbReference type="CDD" id="cd09898">
    <property type="entry name" value="H3TH_53EXO"/>
    <property type="match status" value="1"/>
</dbReference>
<dbReference type="SMART" id="SM00475">
    <property type="entry name" value="53EXOc"/>
    <property type="match status" value="1"/>
</dbReference>
<dbReference type="InterPro" id="IPR029060">
    <property type="entry name" value="PIN-like_dom_sf"/>
</dbReference>
<dbReference type="GO" id="GO:0008408">
    <property type="term" value="F:3'-5' exonuclease activity"/>
    <property type="evidence" value="ECO:0007669"/>
    <property type="project" value="UniProtKB-UniRule"/>
</dbReference>
<dbReference type="InterPro" id="IPR002562">
    <property type="entry name" value="3'-5'_exonuclease_dom"/>
</dbReference>
<feature type="domain" description="3'-5' exonuclease" evidence="17">
    <location>
        <begin position="292"/>
        <end position="482"/>
    </location>
</feature>
<dbReference type="Proteomes" id="UP000184139">
    <property type="component" value="Unassembled WGS sequence"/>
</dbReference>
<evidence type="ECO:0000256" key="13">
    <source>
        <dbReference type="ARBA" id="ARBA00023204"/>
    </source>
</evidence>
<dbReference type="EMBL" id="FQXS01000010">
    <property type="protein sequence ID" value="SHH81579.1"/>
    <property type="molecule type" value="Genomic_DNA"/>
</dbReference>
<dbReference type="PANTHER" id="PTHR10133:SF27">
    <property type="entry name" value="DNA POLYMERASE NU"/>
    <property type="match status" value="1"/>
</dbReference>
<dbReference type="GO" id="GO:0006261">
    <property type="term" value="P:DNA-templated DNA replication"/>
    <property type="evidence" value="ECO:0007669"/>
    <property type="project" value="UniProtKB-UniRule"/>
</dbReference>
<evidence type="ECO:0000256" key="10">
    <source>
        <dbReference type="ARBA" id="ARBA00022839"/>
    </source>
</evidence>
<protein>
    <recommendedName>
        <fullName evidence="3 15">DNA polymerase I</fullName>
        <ecNumber evidence="2 15">2.7.7.7</ecNumber>
    </recommendedName>
</protein>
<dbReference type="AlphaFoldDB" id="A0A1M5W1Y3"/>
<evidence type="ECO:0000259" key="19">
    <source>
        <dbReference type="SMART" id="SM00482"/>
    </source>
</evidence>
<comment type="function">
    <text evidence="16">In addition to polymerase activity, this DNA polymerase exhibits 3'-5' and 5'-3' exonuclease activity.</text>
</comment>
<evidence type="ECO:0000256" key="2">
    <source>
        <dbReference type="ARBA" id="ARBA00012417"/>
    </source>
</evidence>
<keyword evidence="11 16" id="KW-0239">DNA-directed DNA polymerase</keyword>
<feature type="domain" description="5'-3' exonuclease" evidence="18">
    <location>
        <begin position="1"/>
        <end position="258"/>
    </location>
</feature>
<dbReference type="CDD" id="cd06139">
    <property type="entry name" value="DNA_polA_I_Ecoli_like_exo"/>
    <property type="match status" value="1"/>
</dbReference>
<dbReference type="InterPro" id="IPR019760">
    <property type="entry name" value="DNA-dir_DNA_pol_A_CS"/>
</dbReference>
<dbReference type="CDD" id="cd09859">
    <property type="entry name" value="PIN_53EXO"/>
    <property type="match status" value="1"/>
</dbReference>
<dbReference type="STRING" id="1121409.SAMN02745124_02044"/>
<dbReference type="InterPro" id="IPR012337">
    <property type="entry name" value="RNaseH-like_sf"/>
</dbReference>
<keyword evidence="12 16" id="KW-0238">DNA-binding</keyword>
<evidence type="ECO:0000256" key="7">
    <source>
        <dbReference type="ARBA" id="ARBA00022722"/>
    </source>
</evidence>
<accession>A0A1M5W1Y3</accession>
<dbReference type="PANTHER" id="PTHR10133">
    <property type="entry name" value="DNA POLYMERASE I"/>
    <property type="match status" value="1"/>
</dbReference>
<dbReference type="PRINTS" id="PR00868">
    <property type="entry name" value="DNAPOLI"/>
</dbReference>
<keyword evidence="5 16" id="KW-0548">Nucleotidyltransferase</keyword>
<keyword evidence="21" id="KW-1185">Reference proteome</keyword>
<evidence type="ECO:0000259" key="17">
    <source>
        <dbReference type="SMART" id="SM00474"/>
    </source>
</evidence>
<keyword evidence="13 16" id="KW-0234">DNA repair</keyword>
<keyword evidence="10 16" id="KW-0269">Exonuclease</keyword>
<dbReference type="InterPro" id="IPR020046">
    <property type="entry name" value="5-3_exonucl_a-hlix_arch_N"/>
</dbReference>
<dbReference type="SMART" id="SM00279">
    <property type="entry name" value="HhH2"/>
    <property type="match status" value="1"/>
</dbReference>
<dbReference type="InterPro" id="IPR036397">
    <property type="entry name" value="RNaseH_sf"/>
</dbReference>
<dbReference type="Pfam" id="PF00476">
    <property type="entry name" value="DNA_pol_A"/>
    <property type="match status" value="1"/>
</dbReference>
<organism evidence="20 21">
    <name type="scientific">Desulfofustis glycolicus DSM 9705</name>
    <dbReference type="NCBI Taxonomy" id="1121409"/>
    <lineage>
        <taxon>Bacteria</taxon>
        <taxon>Pseudomonadati</taxon>
        <taxon>Thermodesulfobacteriota</taxon>
        <taxon>Desulfobulbia</taxon>
        <taxon>Desulfobulbales</taxon>
        <taxon>Desulfocapsaceae</taxon>
        <taxon>Desulfofustis</taxon>
    </lineage>
</organism>
<name>A0A1M5W1Y3_9BACT</name>
<evidence type="ECO:0000256" key="12">
    <source>
        <dbReference type="ARBA" id="ARBA00023125"/>
    </source>
</evidence>
<keyword evidence="6 16" id="KW-0235">DNA replication</keyword>
<proteinExistence type="inferred from homology"/>
<dbReference type="Gene3D" id="1.20.1060.10">
    <property type="entry name" value="Taq DNA Polymerase, Chain T, domain 4"/>
    <property type="match status" value="1"/>
</dbReference>
<dbReference type="InterPro" id="IPR002298">
    <property type="entry name" value="DNA_polymerase_A"/>
</dbReference>
<dbReference type="CDD" id="cd08637">
    <property type="entry name" value="DNA_pol_A_pol_I_C"/>
    <property type="match status" value="1"/>
</dbReference>
<evidence type="ECO:0000313" key="21">
    <source>
        <dbReference type="Proteomes" id="UP000184139"/>
    </source>
</evidence>
<dbReference type="Pfam" id="PF01367">
    <property type="entry name" value="5_3_exonuc"/>
    <property type="match status" value="1"/>
</dbReference>
<dbReference type="Pfam" id="PF02739">
    <property type="entry name" value="5_3_exonuc_N"/>
    <property type="match status" value="1"/>
</dbReference>
<comment type="similarity">
    <text evidence="1 16">Belongs to the DNA polymerase type-A family.</text>
</comment>
<dbReference type="GO" id="GO:0006302">
    <property type="term" value="P:double-strand break repair"/>
    <property type="evidence" value="ECO:0007669"/>
    <property type="project" value="TreeGrafter"/>
</dbReference>
<evidence type="ECO:0000259" key="18">
    <source>
        <dbReference type="SMART" id="SM00475"/>
    </source>
</evidence>
<evidence type="ECO:0000313" key="20">
    <source>
        <dbReference type="EMBL" id="SHH81579.1"/>
    </source>
</evidence>
<comment type="catalytic activity">
    <reaction evidence="14 16">
        <text>DNA(n) + a 2'-deoxyribonucleoside 5'-triphosphate = DNA(n+1) + diphosphate</text>
        <dbReference type="Rhea" id="RHEA:22508"/>
        <dbReference type="Rhea" id="RHEA-COMP:17339"/>
        <dbReference type="Rhea" id="RHEA-COMP:17340"/>
        <dbReference type="ChEBI" id="CHEBI:33019"/>
        <dbReference type="ChEBI" id="CHEBI:61560"/>
        <dbReference type="ChEBI" id="CHEBI:173112"/>
        <dbReference type="EC" id="2.7.7.7"/>
    </reaction>
</comment>
<dbReference type="Gene3D" id="3.40.50.1010">
    <property type="entry name" value="5'-nuclease"/>
    <property type="match status" value="1"/>
</dbReference>
<dbReference type="GO" id="GO:0003677">
    <property type="term" value="F:DNA binding"/>
    <property type="evidence" value="ECO:0007669"/>
    <property type="project" value="UniProtKB-UniRule"/>
</dbReference>
<dbReference type="Pfam" id="PF01612">
    <property type="entry name" value="DNA_pol_A_exo1"/>
    <property type="match status" value="1"/>
</dbReference>
<keyword evidence="9 16" id="KW-0378">Hydrolase</keyword>
<dbReference type="InterPro" id="IPR008918">
    <property type="entry name" value="HhH2"/>
</dbReference>
<evidence type="ECO:0000256" key="14">
    <source>
        <dbReference type="ARBA" id="ARBA00049244"/>
    </source>
</evidence>
<dbReference type="InterPro" id="IPR001098">
    <property type="entry name" value="DNA-dir_DNA_pol_A_palm_dom"/>
</dbReference>
<dbReference type="InterPro" id="IPR020045">
    <property type="entry name" value="DNA_polI_H3TH"/>
</dbReference>
<dbReference type="FunFam" id="1.20.1060.10:FF:000001">
    <property type="entry name" value="DNA polymerase I"/>
    <property type="match status" value="1"/>
</dbReference>
<dbReference type="InterPro" id="IPR043502">
    <property type="entry name" value="DNA/RNA_pol_sf"/>
</dbReference>
<dbReference type="SUPFAM" id="SSF88723">
    <property type="entry name" value="PIN domain-like"/>
    <property type="match status" value="1"/>
</dbReference>
<dbReference type="Gene3D" id="1.10.150.20">
    <property type="entry name" value="5' to 3' exonuclease, C-terminal subdomain"/>
    <property type="match status" value="2"/>
</dbReference>
<dbReference type="InterPro" id="IPR036279">
    <property type="entry name" value="5-3_exonuclease_C_sf"/>
</dbReference>
<evidence type="ECO:0000256" key="1">
    <source>
        <dbReference type="ARBA" id="ARBA00007705"/>
    </source>
</evidence>
<dbReference type="NCBIfam" id="NF004397">
    <property type="entry name" value="PRK05755.1"/>
    <property type="match status" value="1"/>
</dbReference>
<dbReference type="FunFam" id="3.40.50.1010:FF:000001">
    <property type="entry name" value="DNA polymerase I"/>
    <property type="match status" value="1"/>
</dbReference>
<evidence type="ECO:0000256" key="15">
    <source>
        <dbReference type="NCBIfam" id="TIGR00593"/>
    </source>
</evidence>
<dbReference type="NCBIfam" id="TIGR00593">
    <property type="entry name" value="pola"/>
    <property type="match status" value="1"/>
</dbReference>
<keyword evidence="4 16" id="KW-0808">Transferase</keyword>
<dbReference type="SUPFAM" id="SSF47807">
    <property type="entry name" value="5' to 3' exonuclease, C-terminal subdomain"/>
    <property type="match status" value="1"/>
</dbReference>
<evidence type="ECO:0000256" key="16">
    <source>
        <dbReference type="RuleBase" id="RU004460"/>
    </source>
</evidence>
<gene>
    <name evidence="16" type="primary">polA</name>
    <name evidence="20" type="ORF">SAMN02745124_02044</name>
</gene>
<dbReference type="GO" id="GO:0003887">
    <property type="term" value="F:DNA-directed DNA polymerase activity"/>
    <property type="evidence" value="ECO:0007669"/>
    <property type="project" value="UniProtKB-UniRule"/>
</dbReference>
<dbReference type="EC" id="2.7.7.7" evidence="2 15"/>
<keyword evidence="8 16" id="KW-0227">DNA damage</keyword>
<dbReference type="SMART" id="SM00482">
    <property type="entry name" value="POLAc"/>
    <property type="match status" value="1"/>
</dbReference>
<feature type="domain" description="DNA-directed DNA polymerase family A palm" evidence="19">
    <location>
        <begin position="649"/>
        <end position="855"/>
    </location>
</feature>
<evidence type="ECO:0000256" key="5">
    <source>
        <dbReference type="ARBA" id="ARBA00022695"/>
    </source>
</evidence>
<dbReference type="SUPFAM" id="SSF56672">
    <property type="entry name" value="DNA/RNA polymerases"/>
    <property type="match status" value="1"/>
</dbReference>
<evidence type="ECO:0000256" key="9">
    <source>
        <dbReference type="ARBA" id="ARBA00022801"/>
    </source>
</evidence>
<dbReference type="Gene3D" id="3.30.420.10">
    <property type="entry name" value="Ribonuclease H-like superfamily/Ribonuclease H"/>
    <property type="match status" value="1"/>
</dbReference>
<dbReference type="InterPro" id="IPR018320">
    <property type="entry name" value="DNA_polymerase_1"/>
</dbReference>
<evidence type="ECO:0000256" key="6">
    <source>
        <dbReference type="ARBA" id="ARBA00022705"/>
    </source>
</evidence>
<evidence type="ECO:0000256" key="3">
    <source>
        <dbReference type="ARBA" id="ARBA00020311"/>
    </source>
</evidence>
<reference evidence="20 21" key="1">
    <citation type="submission" date="2016-11" db="EMBL/GenBank/DDBJ databases">
        <authorList>
            <person name="Jaros S."/>
            <person name="Januszkiewicz K."/>
            <person name="Wedrychowicz H."/>
        </authorList>
    </citation>
    <scope>NUCLEOTIDE SEQUENCE [LARGE SCALE GENOMIC DNA]</scope>
    <source>
        <strain evidence="20 21">DSM 9705</strain>
    </source>
</reference>
<evidence type="ECO:0000256" key="11">
    <source>
        <dbReference type="ARBA" id="ARBA00022932"/>
    </source>
</evidence>
<sequence length="889" mass="99394">MSEDIYLIDGSAFIYRAFHAISALTNRDGMPTNAVFGFASMVRRLIKERQPVCLAVAFDSRGPVFRHQLYDEYKATRPEMPEALAGQIPYIKELVKALGLVSFEEQGVEADDLIASAVNRLADSGSRIVIVSGDKDLLQLVGDRVTMWDPMSDKVMDRAAVRDKYHVDPEVLLHCFALIGDSSDNIPGVPGIGPKTAGKLVKQYGSLEQLYERLDEMKSSKMKQSLIEHRDAAFLSRDLIRLKSDCVVPDEPAGYRLGEPDNGRLKVLYTKLGFTNLLKEVDNAAPIATDGFRLVRDRQSLDELAAILAEASLLAIDTETTSLNTRRAELVGISLSCGLPQCWYIPLGHRDEAGELVAGQLLPNEVREVLEPYLTSAELPKIGHNLKYDYAVLAQASDVSLAGPLIDTMIAAYLTEPARRSLKLDDLCREIDIKMTSYEQVTGGDKRDDAFAYVPVEAAGTYSCEDVHGTLALWERLQPRLAEKDMLRLFHEIEMPLVPILAHMEVAGIKVDPQRLDDLAEEFREKLAAREEEIYRLAGHPFNISSPQQLGVVLFEELGLPHGRKTKTGYSTDAGVLEKLAQQHEMPALIVDYRNLAKLLSTYIEKLKLLIDEKTGRIHTSFNQTVTTTGRLSSSNPNLQNIPIRGEEGGRIREAFVAETGTVFLFADYSQIDLRVLAHYSQDQALLAAFRRGDDIHNRTAAEIFGVSPLFITPDMRRVAKSINFGIVYGMSSFGLANQLRISRTEAQKFIDRYFDLYSGVQQFMHDIVEQAKRDGYVSTLLNRRRYLPEIKASDKARREFAERAAINTPIQGTAADIIKLAMLRVDELLQGRPGRCRMLLQIHDELVFEVDETQCGALQEDIRRCMEQALPLDVPLVVNMQQGHSLAK</sequence>